<evidence type="ECO:0000313" key="4">
    <source>
        <dbReference type="Proteomes" id="UP001564626"/>
    </source>
</evidence>
<comment type="caution">
    <text evidence="3">The sequence shown here is derived from an EMBL/GenBank/DDBJ whole genome shotgun (WGS) entry which is preliminary data.</text>
</comment>
<gene>
    <name evidence="3" type="ORF">AB8O55_24435</name>
</gene>
<feature type="transmembrane region" description="Helical" evidence="2">
    <location>
        <begin position="31"/>
        <end position="64"/>
    </location>
</feature>
<feature type="region of interest" description="Disordered" evidence="1">
    <location>
        <begin position="100"/>
        <end position="127"/>
    </location>
</feature>
<sequence length="127" mass="13814">MSTSIAIAQHSSDPTSWHTFLHDVLPALALTFGLVAVIWLACAVVTFCGAYLGTLAFVGARGLIRACARHVRRRRGAEYAQLVTVHPDGVTTKIINLDHYRRREQRPGRSTSTEHPDDAEPGPDGPA</sequence>
<dbReference type="Proteomes" id="UP001564626">
    <property type="component" value="Unassembled WGS sequence"/>
</dbReference>
<keyword evidence="2" id="KW-1133">Transmembrane helix</keyword>
<evidence type="ECO:0000256" key="1">
    <source>
        <dbReference type="SAM" id="MobiDB-lite"/>
    </source>
</evidence>
<evidence type="ECO:0000256" key="2">
    <source>
        <dbReference type="SAM" id="Phobius"/>
    </source>
</evidence>
<dbReference type="RefSeq" id="WP_186361464.1">
    <property type="nucleotide sequence ID" value="NZ_BAABII010000018.1"/>
</dbReference>
<name>A0ABV4CN85_9PSEU</name>
<feature type="compositionally biased region" description="Basic and acidic residues" evidence="1">
    <location>
        <begin position="100"/>
        <end position="118"/>
    </location>
</feature>
<organism evidence="3 4">
    <name type="scientific">Saccharopolyspora cebuensis</name>
    <dbReference type="NCBI Taxonomy" id="418759"/>
    <lineage>
        <taxon>Bacteria</taxon>
        <taxon>Bacillati</taxon>
        <taxon>Actinomycetota</taxon>
        <taxon>Actinomycetes</taxon>
        <taxon>Pseudonocardiales</taxon>
        <taxon>Pseudonocardiaceae</taxon>
        <taxon>Saccharopolyspora</taxon>
    </lineage>
</organism>
<protein>
    <submittedName>
        <fullName evidence="3">Uncharacterized protein</fullName>
    </submittedName>
</protein>
<proteinExistence type="predicted"/>
<reference evidence="3 4" key="1">
    <citation type="submission" date="2024-08" db="EMBL/GenBank/DDBJ databases">
        <title>Genome mining of Saccharopolyspora cebuensis PGLac3 from Nigerian medicinal plant.</title>
        <authorList>
            <person name="Ezeobiora C.E."/>
            <person name="Igbokwe N.H."/>
            <person name="Amin D.H."/>
            <person name="Mendie U.E."/>
        </authorList>
    </citation>
    <scope>NUCLEOTIDE SEQUENCE [LARGE SCALE GENOMIC DNA]</scope>
    <source>
        <strain evidence="3 4">PGLac3</strain>
    </source>
</reference>
<keyword evidence="2" id="KW-0472">Membrane</keyword>
<accession>A0ABV4CN85</accession>
<keyword evidence="2" id="KW-0812">Transmembrane</keyword>
<evidence type="ECO:0000313" key="3">
    <source>
        <dbReference type="EMBL" id="MEY8042565.1"/>
    </source>
</evidence>
<keyword evidence="4" id="KW-1185">Reference proteome</keyword>
<dbReference type="EMBL" id="JBGEHV010000059">
    <property type="protein sequence ID" value="MEY8042565.1"/>
    <property type="molecule type" value="Genomic_DNA"/>
</dbReference>